<keyword evidence="3 5" id="KW-0012">Acyltransferase</keyword>
<proteinExistence type="inferred from homology"/>
<evidence type="ECO:0000256" key="1">
    <source>
        <dbReference type="ARBA" id="ARBA00010982"/>
    </source>
</evidence>
<protein>
    <submittedName>
        <fullName evidence="9">Acetyl-CoA C-acetyltransferase</fullName>
        <ecNumber evidence="9">2.3.1.9</ecNumber>
    </submittedName>
</protein>
<dbReference type="PROSITE" id="PS00737">
    <property type="entry name" value="THIOLASE_2"/>
    <property type="match status" value="1"/>
</dbReference>
<feature type="region of interest" description="Disordered" evidence="6">
    <location>
        <begin position="141"/>
        <end position="162"/>
    </location>
</feature>
<evidence type="ECO:0000256" key="2">
    <source>
        <dbReference type="ARBA" id="ARBA00022679"/>
    </source>
</evidence>
<gene>
    <name evidence="9" type="ORF">DS079_13615</name>
</gene>
<sequence>MPEAVIVAATRSPIGRARKGSLKDVRPDDLAAQTIRAALDQVPQLDPATIDDLQLGCAIPEGYQGGNLARTVAVKLGLDTVPGATVTRFCASSIQTTRAAFHAIASGEARAVISAGVESISLSTGKLMEEDARDPQFKAAWERTDKRASREIPAPWHDPREDGELPDAYIQMGQTAENVAELRGVTRQAQDEFATRSQNRAEAAQASGFFAREITPITLPDGTVVDTDDSPRAGVTYEAVAGLDPVFRPEGTVTAGNCCPLNDGAAALVLMEATYAKELGITPLARVVATGVSGLSPEIMGLGPVEATKKALDLAGLTIEDIDLVELNEAFAAQVLPSAEDLGIPHDKLNVHGGAIALGHPWGSTGARLTTTLLNGLAERDGRYGLATLCVGGGQGMALIVERIK</sequence>
<dbReference type="Pfam" id="PF02803">
    <property type="entry name" value="Thiolase_C"/>
    <property type="match status" value="1"/>
</dbReference>
<dbReference type="SUPFAM" id="SSF53901">
    <property type="entry name" value="Thiolase-like"/>
    <property type="match status" value="2"/>
</dbReference>
<keyword evidence="10" id="KW-1185">Reference proteome</keyword>
<evidence type="ECO:0000313" key="10">
    <source>
        <dbReference type="Proteomes" id="UP000274327"/>
    </source>
</evidence>
<dbReference type="AlphaFoldDB" id="A0A426SHJ6"/>
<comment type="similarity">
    <text evidence="1 5">Belongs to the thiolase-like superfamily. Thiolase family.</text>
</comment>
<dbReference type="InterPro" id="IPR020613">
    <property type="entry name" value="Thiolase_CS"/>
</dbReference>
<organism evidence="9 10">
    <name type="scientific">Brachybacterium paraconglomeratum</name>
    <dbReference type="NCBI Taxonomy" id="173362"/>
    <lineage>
        <taxon>Bacteria</taxon>
        <taxon>Bacillati</taxon>
        <taxon>Actinomycetota</taxon>
        <taxon>Actinomycetes</taxon>
        <taxon>Micrococcales</taxon>
        <taxon>Dermabacteraceae</taxon>
        <taxon>Brachybacterium</taxon>
    </lineage>
</organism>
<keyword evidence="2 5" id="KW-0808">Transferase</keyword>
<evidence type="ECO:0000259" key="7">
    <source>
        <dbReference type="Pfam" id="PF00108"/>
    </source>
</evidence>
<dbReference type="InterPro" id="IPR020617">
    <property type="entry name" value="Thiolase_C"/>
</dbReference>
<dbReference type="RefSeq" id="WP_126988398.1">
    <property type="nucleotide sequence ID" value="NZ_ML133859.1"/>
</dbReference>
<dbReference type="PIRSF" id="PIRSF000429">
    <property type="entry name" value="Ac-CoA_Ac_transf"/>
    <property type="match status" value="1"/>
</dbReference>
<feature type="active site" description="Proton acceptor" evidence="4">
    <location>
        <position position="360"/>
    </location>
</feature>
<dbReference type="Gene3D" id="3.40.47.10">
    <property type="match status" value="1"/>
</dbReference>
<comment type="caution">
    <text evidence="9">The sequence shown here is derived from an EMBL/GenBank/DDBJ whole genome shotgun (WGS) entry which is preliminary data.</text>
</comment>
<dbReference type="GO" id="GO:0003985">
    <property type="term" value="F:acetyl-CoA C-acetyltransferase activity"/>
    <property type="evidence" value="ECO:0007669"/>
    <property type="project" value="UniProtKB-EC"/>
</dbReference>
<dbReference type="FunFam" id="3.40.47.10:FF:000013">
    <property type="entry name" value="Acetyl-CoA acetyltransferase"/>
    <property type="match status" value="1"/>
</dbReference>
<dbReference type="EMBL" id="QOCI01000012">
    <property type="protein sequence ID" value="RRR17620.1"/>
    <property type="molecule type" value="Genomic_DNA"/>
</dbReference>
<dbReference type="NCBIfam" id="TIGR01930">
    <property type="entry name" value="AcCoA-C-Actrans"/>
    <property type="match status" value="1"/>
</dbReference>
<dbReference type="CDD" id="cd00751">
    <property type="entry name" value="thiolase"/>
    <property type="match status" value="1"/>
</dbReference>
<feature type="active site" description="Proton acceptor" evidence="4">
    <location>
        <position position="390"/>
    </location>
</feature>
<dbReference type="PROSITE" id="PS00099">
    <property type="entry name" value="THIOLASE_3"/>
    <property type="match status" value="1"/>
</dbReference>
<feature type="domain" description="Thiolase N-terminal" evidence="7">
    <location>
        <begin position="5"/>
        <end position="273"/>
    </location>
</feature>
<name>A0A426SHJ6_9MICO</name>
<dbReference type="InterPro" id="IPR002155">
    <property type="entry name" value="Thiolase"/>
</dbReference>
<dbReference type="Pfam" id="PF00108">
    <property type="entry name" value="Thiolase_N"/>
    <property type="match status" value="1"/>
</dbReference>
<evidence type="ECO:0000256" key="4">
    <source>
        <dbReference type="PIRSR" id="PIRSR000429-1"/>
    </source>
</evidence>
<feature type="domain" description="Thiolase C-terminal" evidence="8">
    <location>
        <begin position="282"/>
        <end position="403"/>
    </location>
</feature>
<evidence type="ECO:0000256" key="3">
    <source>
        <dbReference type="ARBA" id="ARBA00023315"/>
    </source>
</evidence>
<accession>A0A426SHJ6</accession>
<feature type="compositionally biased region" description="Basic and acidic residues" evidence="6">
    <location>
        <begin position="141"/>
        <end position="150"/>
    </location>
</feature>
<dbReference type="PANTHER" id="PTHR18919:SF134">
    <property type="entry name" value="BETA-KETOACYL COA THIOLASE FADA3-RELATED"/>
    <property type="match status" value="1"/>
</dbReference>
<evidence type="ECO:0000259" key="8">
    <source>
        <dbReference type="Pfam" id="PF02803"/>
    </source>
</evidence>
<reference evidence="9 10" key="1">
    <citation type="submission" date="2018-07" db="EMBL/GenBank/DDBJ databases">
        <title>Brachybacteriurn paraconglorneratum KCTC 9916.</title>
        <authorList>
            <person name="Li Y."/>
        </authorList>
    </citation>
    <scope>NUCLEOTIDE SEQUENCE [LARGE SCALE GENOMIC DNA]</scope>
    <source>
        <strain evidence="9 10">KCTC 9916</strain>
    </source>
</reference>
<dbReference type="NCBIfam" id="NF005890">
    <property type="entry name" value="PRK07851.1"/>
    <property type="match status" value="1"/>
</dbReference>
<evidence type="ECO:0000256" key="5">
    <source>
        <dbReference type="RuleBase" id="RU003557"/>
    </source>
</evidence>
<dbReference type="EC" id="2.3.1.9" evidence="9"/>
<dbReference type="Proteomes" id="UP000274327">
    <property type="component" value="Unassembled WGS sequence"/>
</dbReference>
<feature type="active site" description="Acyl-thioester intermediate" evidence="4">
    <location>
        <position position="90"/>
    </location>
</feature>
<dbReference type="InterPro" id="IPR020610">
    <property type="entry name" value="Thiolase_AS"/>
</dbReference>
<dbReference type="GeneID" id="78122056"/>
<dbReference type="InterPro" id="IPR016039">
    <property type="entry name" value="Thiolase-like"/>
</dbReference>
<evidence type="ECO:0000256" key="6">
    <source>
        <dbReference type="SAM" id="MobiDB-lite"/>
    </source>
</evidence>
<dbReference type="InterPro" id="IPR020616">
    <property type="entry name" value="Thiolase_N"/>
</dbReference>
<dbReference type="PANTHER" id="PTHR18919">
    <property type="entry name" value="ACETYL-COA C-ACYLTRANSFERASE"/>
    <property type="match status" value="1"/>
</dbReference>
<evidence type="ECO:0000313" key="9">
    <source>
        <dbReference type="EMBL" id="RRR17620.1"/>
    </source>
</evidence>